<proteinExistence type="predicted"/>
<accession>A0ABR5SB83</accession>
<dbReference type="EMBL" id="LNQR01000124">
    <property type="protein sequence ID" value="KWT76799.1"/>
    <property type="molecule type" value="Genomic_DNA"/>
</dbReference>
<evidence type="ECO:0000259" key="2">
    <source>
        <dbReference type="PROSITE" id="PS50110"/>
    </source>
</evidence>
<name>A0ABR5SB83_9BACT</name>
<keyword evidence="1" id="KW-0597">Phosphoprotein</keyword>
<dbReference type="InterPro" id="IPR011006">
    <property type="entry name" value="CheY-like_superfamily"/>
</dbReference>
<evidence type="ECO:0000256" key="1">
    <source>
        <dbReference type="PROSITE-ProRule" id="PRU00169"/>
    </source>
</evidence>
<evidence type="ECO:0000313" key="3">
    <source>
        <dbReference type="EMBL" id="KWT76799.1"/>
    </source>
</evidence>
<dbReference type="InterPro" id="IPR001789">
    <property type="entry name" value="Sig_transdc_resp-reg_receiver"/>
</dbReference>
<dbReference type="Gene3D" id="3.40.50.2300">
    <property type="match status" value="1"/>
</dbReference>
<organism evidence="3 4">
    <name type="scientific">Candidatus Magnetominusculus xianensis</name>
    <dbReference type="NCBI Taxonomy" id="1748249"/>
    <lineage>
        <taxon>Bacteria</taxon>
        <taxon>Pseudomonadati</taxon>
        <taxon>Nitrospirota</taxon>
        <taxon>Nitrospiria</taxon>
        <taxon>Nitrospirales</taxon>
        <taxon>Nitrospiraceae</taxon>
        <taxon>Candidatus Magnetominusculus</taxon>
    </lineage>
</organism>
<gene>
    <name evidence="3" type="ORF">ASN18_3065</name>
</gene>
<dbReference type="Proteomes" id="UP000060487">
    <property type="component" value="Unassembled WGS sequence"/>
</dbReference>
<dbReference type="RefSeq" id="WP_085053670.1">
    <property type="nucleotide sequence ID" value="NZ_LNQR01000124.1"/>
</dbReference>
<dbReference type="SUPFAM" id="SSF52172">
    <property type="entry name" value="CheY-like"/>
    <property type="match status" value="1"/>
</dbReference>
<protein>
    <submittedName>
        <fullName evidence="3">Chemotaxis protein CheY</fullName>
    </submittedName>
</protein>
<dbReference type="Pfam" id="PF00072">
    <property type="entry name" value="Response_reg"/>
    <property type="match status" value="1"/>
</dbReference>
<evidence type="ECO:0000313" key="4">
    <source>
        <dbReference type="Proteomes" id="UP000060487"/>
    </source>
</evidence>
<feature type="modified residue" description="4-aspartylphosphate" evidence="1">
    <location>
        <position position="53"/>
    </location>
</feature>
<keyword evidence="4" id="KW-1185">Reference proteome</keyword>
<comment type="caution">
    <text evidence="3">The sequence shown here is derived from an EMBL/GenBank/DDBJ whole genome shotgun (WGS) entry which is preliminary data.</text>
</comment>
<sequence length="129" mass="14919">MILIISFYRSLQKDLEAYLKANFPDIEIDKAYYDVEGIKKIDSDITYELIISDWDSGYVDGLKILKKVRENPVIKETPFVILTEKQDKESVLACVKAAVTGYIMKPALSQTIDEKTFYEKLRPFIEKIT</sequence>
<reference evidence="3 4" key="1">
    <citation type="submission" date="2015-11" db="EMBL/GenBank/DDBJ databases">
        <authorList>
            <person name="Lin W."/>
        </authorList>
    </citation>
    <scope>NUCLEOTIDE SEQUENCE [LARGE SCALE GENOMIC DNA]</scope>
    <source>
        <strain evidence="3 4">HCH-1</strain>
    </source>
</reference>
<dbReference type="PROSITE" id="PS50110">
    <property type="entry name" value="RESPONSE_REGULATORY"/>
    <property type="match status" value="1"/>
</dbReference>
<feature type="domain" description="Response regulatory" evidence="2">
    <location>
        <begin position="1"/>
        <end position="120"/>
    </location>
</feature>